<name>A0A4Y1R1C9_PRUDU</name>
<gene>
    <name evidence="3" type="ORF">Prudu_007154</name>
</gene>
<organism evidence="3">
    <name type="scientific">Prunus dulcis</name>
    <name type="common">Almond</name>
    <name type="synonym">Amygdalus dulcis</name>
    <dbReference type="NCBI Taxonomy" id="3755"/>
    <lineage>
        <taxon>Eukaryota</taxon>
        <taxon>Viridiplantae</taxon>
        <taxon>Streptophyta</taxon>
        <taxon>Embryophyta</taxon>
        <taxon>Tracheophyta</taxon>
        <taxon>Spermatophyta</taxon>
        <taxon>Magnoliopsida</taxon>
        <taxon>eudicotyledons</taxon>
        <taxon>Gunneridae</taxon>
        <taxon>Pentapetalae</taxon>
        <taxon>rosids</taxon>
        <taxon>fabids</taxon>
        <taxon>Rosales</taxon>
        <taxon>Rosaceae</taxon>
        <taxon>Amygdaloideae</taxon>
        <taxon>Amygdaleae</taxon>
        <taxon>Prunus</taxon>
    </lineage>
</organism>
<sequence length="288" mass="32262">MNLNSDSNSKSTSSMMKRRKETTEQILCAGCCIIVGFLVPIFALITGAIEAIFFTYGIAVPLDLSKVEKDICNIMCVCCFTGSTVPLHSHHQGGHEVHTDGQKVEQDGFSPTICHRFVLLCRHYWRGSLNAKELMNSLAMLQYVTRVLQLYFLCKELTESPSENIKAIDVNLVLILSARIISSEIPHLNDLCPINSPNMHRSLILVYVVDVLQSGISESTNYPQKFSNCFWWGLRNLSSLGSNLQRSNIHAVRAARVAARKIKFENKLDKKETEIARMSSSLEVPRIG</sequence>
<feature type="transmembrane region" description="Helical" evidence="2">
    <location>
        <begin position="26"/>
        <end position="59"/>
    </location>
</feature>
<keyword evidence="1" id="KW-0406">Ion transport</keyword>
<dbReference type="PANTHER" id="PTHR45651">
    <property type="entry name" value="CYCLIC NUCLEOTIDE-GATED ION CHANNEL 15-RELATED-RELATED"/>
    <property type="match status" value="1"/>
</dbReference>
<evidence type="ECO:0000313" key="3">
    <source>
        <dbReference type="EMBL" id="BBG97897.1"/>
    </source>
</evidence>
<keyword evidence="2" id="KW-1133">Transmembrane helix</keyword>
<accession>A0A4Y1R1C9</accession>
<reference evidence="3" key="1">
    <citation type="journal article" date="2019" name="Science">
        <title>Mutation of a bHLH transcription factor allowed almond domestication.</title>
        <authorList>
            <person name="Sanchez-Perez R."/>
            <person name="Pavan S."/>
            <person name="Mazzeo R."/>
            <person name="Moldovan C."/>
            <person name="Aiese Cigliano R."/>
            <person name="Del Cueto J."/>
            <person name="Ricciardi F."/>
            <person name="Lotti C."/>
            <person name="Ricciardi L."/>
            <person name="Dicenta F."/>
            <person name="Lopez-Marques R.L."/>
            <person name="Lindberg Moller B."/>
        </authorList>
    </citation>
    <scope>NUCLEOTIDE SEQUENCE</scope>
</reference>
<evidence type="ECO:0000256" key="2">
    <source>
        <dbReference type="SAM" id="Phobius"/>
    </source>
</evidence>
<evidence type="ECO:0000256" key="1">
    <source>
        <dbReference type="ARBA" id="ARBA00023303"/>
    </source>
</evidence>
<protein>
    <submittedName>
        <fullName evidence="3">Cyclic nucleotide gated channel 1</fullName>
    </submittedName>
</protein>
<dbReference type="PANTHER" id="PTHR45651:SF68">
    <property type="entry name" value="ION TRANSPORT DOMAIN-CONTAINING PROTEIN"/>
    <property type="match status" value="1"/>
</dbReference>
<keyword evidence="1" id="KW-0813">Transport</keyword>
<dbReference type="GO" id="GO:0016020">
    <property type="term" value="C:membrane"/>
    <property type="evidence" value="ECO:0007669"/>
    <property type="project" value="UniProtKB-SubCell"/>
</dbReference>
<dbReference type="AlphaFoldDB" id="A0A4Y1R1C9"/>
<dbReference type="GO" id="GO:0034220">
    <property type="term" value="P:monoatomic ion transmembrane transport"/>
    <property type="evidence" value="ECO:0007669"/>
    <property type="project" value="UniProtKB-KW"/>
</dbReference>
<keyword evidence="2" id="KW-0472">Membrane</keyword>
<keyword evidence="2" id="KW-0812">Transmembrane</keyword>
<proteinExistence type="predicted"/>
<dbReference type="EMBL" id="AP019298">
    <property type="protein sequence ID" value="BBG97897.1"/>
    <property type="molecule type" value="Genomic_DNA"/>
</dbReference>
<keyword evidence="1" id="KW-0407">Ion channel</keyword>